<organism evidence="1 2">
    <name type="scientific">Streptomyces rimosus subsp. rimosus</name>
    <dbReference type="NCBI Taxonomy" id="132474"/>
    <lineage>
        <taxon>Bacteria</taxon>
        <taxon>Bacillati</taxon>
        <taxon>Actinomycetota</taxon>
        <taxon>Actinomycetes</taxon>
        <taxon>Kitasatosporales</taxon>
        <taxon>Streptomycetaceae</taxon>
        <taxon>Streptomyces</taxon>
    </lineage>
</organism>
<dbReference type="GeneID" id="66856356"/>
<dbReference type="Gene3D" id="3.40.47.10">
    <property type="match status" value="1"/>
</dbReference>
<gene>
    <name evidence="1" type="ORF">SRIMR7_20495</name>
</gene>
<protein>
    <submittedName>
        <fullName evidence="1">Uncharacterized protein</fullName>
    </submittedName>
</protein>
<reference evidence="1 2" key="1">
    <citation type="submission" date="2022-03" db="EMBL/GenBank/DDBJ databases">
        <title>Complete genome of Streptomyces rimosus ssp. rimosus R7 (=ATCC 10970).</title>
        <authorList>
            <person name="Beganovic S."/>
            <person name="Ruckert C."/>
            <person name="Busche T."/>
            <person name="Kalinowski J."/>
            <person name="Wittmann C."/>
        </authorList>
    </citation>
    <scope>NUCLEOTIDE SEQUENCE [LARGE SCALE GENOMIC DNA]</scope>
    <source>
        <strain evidence="1 2">R7</strain>
    </source>
</reference>
<accession>A0ABY3Z331</accession>
<dbReference type="RefSeq" id="WP_003979978.1">
    <property type="nucleotide sequence ID" value="NZ_CP043497.1"/>
</dbReference>
<name>A0ABY3Z331_STRRM</name>
<dbReference type="InterPro" id="IPR016039">
    <property type="entry name" value="Thiolase-like"/>
</dbReference>
<dbReference type="EMBL" id="CP094298">
    <property type="protein sequence ID" value="UNZ04543.1"/>
    <property type="molecule type" value="Genomic_DNA"/>
</dbReference>
<evidence type="ECO:0000313" key="1">
    <source>
        <dbReference type="EMBL" id="UNZ04543.1"/>
    </source>
</evidence>
<proteinExistence type="predicted"/>
<dbReference type="Proteomes" id="UP000829494">
    <property type="component" value="Chromosome"/>
</dbReference>
<evidence type="ECO:0000313" key="2">
    <source>
        <dbReference type="Proteomes" id="UP000829494"/>
    </source>
</evidence>
<keyword evidence="2" id="KW-1185">Reference proteome</keyword>
<sequence>MTLRLTGAAHRAFTGRPPAPADPFLAKIYSDMAELYGTAFDQERFEHANRNTFTDMARGLLDALPPVTDPVGLIVVASAVPDFEPRVSAVSYLTDALPGTPQSFALSDQGDAAPYTALRLAGQYAAEGQADRVLVTVFDQTTVPANPGPPRQGTDARDGAAALLLSAEGPGAPTGVRQYGGLTPEDAHVLLREALPGGAATLLLGGGLDPERVAVPAGVTVERASAEFPCSGVWGLLADRLADFAEQRLPVFLADYVPQGTGEEKAGELSFCVVDFSAATA</sequence>
<dbReference type="SUPFAM" id="SSF53901">
    <property type="entry name" value="Thiolase-like"/>
    <property type="match status" value="1"/>
</dbReference>